<feature type="transmembrane region" description="Helical" evidence="7">
    <location>
        <begin position="138"/>
        <end position="159"/>
    </location>
</feature>
<feature type="transmembrane region" description="Helical" evidence="7">
    <location>
        <begin position="367"/>
        <end position="393"/>
    </location>
</feature>
<feature type="transmembrane region" description="Helical" evidence="7">
    <location>
        <begin position="171"/>
        <end position="192"/>
    </location>
</feature>
<gene>
    <name evidence="9" type="ORF">LTRI10_LOCUS12922</name>
</gene>
<evidence type="ECO:0000313" key="9">
    <source>
        <dbReference type="EMBL" id="CAL1370824.1"/>
    </source>
</evidence>
<dbReference type="SUPFAM" id="SSF103473">
    <property type="entry name" value="MFS general substrate transporter"/>
    <property type="match status" value="1"/>
</dbReference>
<dbReference type="AlphaFoldDB" id="A0AAV2DAB2"/>
<keyword evidence="6 7" id="KW-0472">Membrane</keyword>
<dbReference type="EMBL" id="OZ034815">
    <property type="protein sequence ID" value="CAL1370824.1"/>
    <property type="molecule type" value="Genomic_DNA"/>
</dbReference>
<evidence type="ECO:0000256" key="1">
    <source>
        <dbReference type="ARBA" id="ARBA00004141"/>
    </source>
</evidence>
<keyword evidence="3" id="KW-0813">Transport</keyword>
<dbReference type="Proteomes" id="UP001497516">
    <property type="component" value="Chromosome 2"/>
</dbReference>
<comment type="similarity">
    <text evidence="2">Belongs to the major facilitator superfamily. Sugar transporter (TC 2.A.1.1) family.</text>
</comment>
<evidence type="ECO:0000256" key="5">
    <source>
        <dbReference type="ARBA" id="ARBA00022989"/>
    </source>
</evidence>
<dbReference type="Gene3D" id="1.20.1250.20">
    <property type="entry name" value="MFS general substrate transporter like domains"/>
    <property type="match status" value="1"/>
</dbReference>
<feature type="transmembrane region" description="Helical" evidence="7">
    <location>
        <begin position="336"/>
        <end position="355"/>
    </location>
</feature>
<dbReference type="InterPro" id="IPR036259">
    <property type="entry name" value="MFS_trans_sf"/>
</dbReference>
<evidence type="ECO:0000256" key="4">
    <source>
        <dbReference type="ARBA" id="ARBA00022692"/>
    </source>
</evidence>
<dbReference type="PROSITE" id="PS00216">
    <property type="entry name" value="SUGAR_TRANSPORT_1"/>
    <property type="match status" value="1"/>
</dbReference>
<evidence type="ECO:0000256" key="7">
    <source>
        <dbReference type="SAM" id="Phobius"/>
    </source>
</evidence>
<dbReference type="InterPro" id="IPR020846">
    <property type="entry name" value="MFS_dom"/>
</dbReference>
<dbReference type="Pfam" id="PF00083">
    <property type="entry name" value="Sugar_tr"/>
    <property type="match status" value="1"/>
</dbReference>
<reference evidence="9 10" key="1">
    <citation type="submission" date="2024-04" db="EMBL/GenBank/DDBJ databases">
        <authorList>
            <person name="Fracassetti M."/>
        </authorList>
    </citation>
    <scope>NUCLEOTIDE SEQUENCE [LARGE SCALE GENOMIC DNA]</scope>
</reference>
<comment type="subcellular location">
    <subcellularLocation>
        <location evidence="1">Membrane</location>
        <topology evidence="1">Multi-pass membrane protein</topology>
    </subcellularLocation>
</comment>
<protein>
    <recommendedName>
        <fullName evidence="8">Major facilitator superfamily (MFS) profile domain-containing protein</fullName>
    </recommendedName>
</protein>
<organism evidence="9 10">
    <name type="scientific">Linum trigynum</name>
    <dbReference type="NCBI Taxonomy" id="586398"/>
    <lineage>
        <taxon>Eukaryota</taxon>
        <taxon>Viridiplantae</taxon>
        <taxon>Streptophyta</taxon>
        <taxon>Embryophyta</taxon>
        <taxon>Tracheophyta</taxon>
        <taxon>Spermatophyta</taxon>
        <taxon>Magnoliopsida</taxon>
        <taxon>eudicotyledons</taxon>
        <taxon>Gunneridae</taxon>
        <taxon>Pentapetalae</taxon>
        <taxon>rosids</taxon>
        <taxon>fabids</taxon>
        <taxon>Malpighiales</taxon>
        <taxon>Linaceae</taxon>
        <taxon>Linum</taxon>
    </lineage>
</organism>
<feature type="transmembrane region" description="Helical" evidence="7">
    <location>
        <begin position="80"/>
        <end position="97"/>
    </location>
</feature>
<feature type="transmembrane region" description="Helical" evidence="7">
    <location>
        <begin position="438"/>
        <end position="457"/>
    </location>
</feature>
<evidence type="ECO:0000256" key="6">
    <source>
        <dbReference type="ARBA" id="ARBA00023136"/>
    </source>
</evidence>
<keyword evidence="10" id="KW-1185">Reference proteome</keyword>
<evidence type="ECO:0000313" key="10">
    <source>
        <dbReference type="Proteomes" id="UP001497516"/>
    </source>
</evidence>
<accession>A0AAV2DAB2</accession>
<feature type="domain" description="Major facilitator superfamily (MFS) profile" evidence="8">
    <location>
        <begin position="7"/>
        <end position="461"/>
    </location>
</feature>
<evidence type="ECO:0000256" key="2">
    <source>
        <dbReference type="ARBA" id="ARBA00010992"/>
    </source>
</evidence>
<dbReference type="InterPro" id="IPR005829">
    <property type="entry name" value="Sugar_transporter_CS"/>
</dbReference>
<dbReference type="PANTHER" id="PTHR23500">
    <property type="entry name" value="SOLUTE CARRIER FAMILY 2, FACILITATED GLUCOSE TRANSPORTER"/>
    <property type="match status" value="1"/>
</dbReference>
<sequence length="478" mass="52211">MPSAAFPNRFALLSSIIASVPFFQLGYEIAVPRGIKLIEVSIGRPHADLAEFEWEYGTLILLAVLVAGLFINYFGRRWPFGFGLLIYAVGAAVLSFGSTFETFKVGRGFMIVGTGFGVVIGPIYIAEVSPARVRGFLGSFPQLLFCFGRLSGYAAQLAFREHHLHNRGWQVMTGIPCVVSLVSLATLIFSGFRESPAYLPIAGLLEEARTVMEDDMGCPSEEADERIDQLKKVANIPPYINGNTNNYNRNKGGIDGMWSRFFNGATVLLILLHILHQLTGEFIVSTYTRSILISLGGQHSEQSYIRAVAALTGTRIVGSMVLMLTVDRFGRRRMMLASTVVSMLAAVTMGVVWIANQHGCMSDQVAFRWLAWAAIVFEAGLSVGLGGIIWMYGPETIGLPARAMAVAGAVLTGQEVGKMINMKSLSIYGQSLPRFGRSMLISAGFLLVCTLLTFAFIKDTSRETLTDYFDPSTNDQAQ</sequence>
<proteinExistence type="inferred from homology"/>
<name>A0AAV2DAB2_9ROSI</name>
<feature type="transmembrane region" description="Helical" evidence="7">
    <location>
        <begin position="261"/>
        <end position="284"/>
    </location>
</feature>
<dbReference type="InterPro" id="IPR045262">
    <property type="entry name" value="STP/PLT_plant"/>
</dbReference>
<keyword evidence="5 7" id="KW-1133">Transmembrane helix</keyword>
<evidence type="ECO:0000259" key="8">
    <source>
        <dbReference type="PROSITE" id="PS50850"/>
    </source>
</evidence>
<feature type="transmembrane region" description="Helical" evidence="7">
    <location>
        <begin position="109"/>
        <end position="126"/>
    </location>
</feature>
<feature type="transmembrane region" description="Helical" evidence="7">
    <location>
        <begin position="56"/>
        <end position="74"/>
    </location>
</feature>
<dbReference type="GO" id="GO:0015144">
    <property type="term" value="F:carbohydrate transmembrane transporter activity"/>
    <property type="evidence" value="ECO:0007669"/>
    <property type="project" value="InterPro"/>
</dbReference>
<keyword evidence="4 7" id="KW-0812">Transmembrane</keyword>
<dbReference type="InterPro" id="IPR005828">
    <property type="entry name" value="MFS_sugar_transport-like"/>
</dbReference>
<dbReference type="GO" id="GO:0016020">
    <property type="term" value="C:membrane"/>
    <property type="evidence" value="ECO:0007669"/>
    <property type="project" value="UniProtKB-SubCell"/>
</dbReference>
<dbReference type="PANTHER" id="PTHR23500:SF357">
    <property type="entry name" value="IP12678P"/>
    <property type="match status" value="1"/>
</dbReference>
<dbReference type="PROSITE" id="PS50850">
    <property type="entry name" value="MFS"/>
    <property type="match status" value="1"/>
</dbReference>
<evidence type="ECO:0000256" key="3">
    <source>
        <dbReference type="ARBA" id="ARBA00022448"/>
    </source>
</evidence>